<dbReference type="SMART" id="SM00421">
    <property type="entry name" value="HTH_LUXR"/>
    <property type="match status" value="1"/>
</dbReference>
<dbReference type="PRINTS" id="PR00038">
    <property type="entry name" value="HTHLUXR"/>
</dbReference>
<evidence type="ECO:0000256" key="2">
    <source>
        <dbReference type="ARBA" id="ARBA00023125"/>
    </source>
</evidence>
<evidence type="ECO:0000313" key="6">
    <source>
        <dbReference type="Proteomes" id="UP000585638"/>
    </source>
</evidence>
<evidence type="ECO:0000259" key="4">
    <source>
        <dbReference type="PROSITE" id="PS50043"/>
    </source>
</evidence>
<dbReference type="InterPro" id="IPR000792">
    <property type="entry name" value="Tscrpt_reg_LuxR_C"/>
</dbReference>
<dbReference type="GO" id="GO:0003677">
    <property type="term" value="F:DNA binding"/>
    <property type="evidence" value="ECO:0007669"/>
    <property type="project" value="UniProtKB-KW"/>
</dbReference>
<dbReference type="InterPro" id="IPR016032">
    <property type="entry name" value="Sig_transdc_resp-reg_C-effctor"/>
</dbReference>
<dbReference type="CDD" id="cd06170">
    <property type="entry name" value="LuxR_C_like"/>
    <property type="match status" value="1"/>
</dbReference>
<dbReference type="RefSeq" id="WP_184857289.1">
    <property type="nucleotide sequence ID" value="NZ_BAAAWY010000057.1"/>
</dbReference>
<keyword evidence="6" id="KW-1185">Reference proteome</keyword>
<evidence type="ECO:0000256" key="1">
    <source>
        <dbReference type="ARBA" id="ARBA00023015"/>
    </source>
</evidence>
<dbReference type="PANTHER" id="PTHR43214">
    <property type="entry name" value="TWO-COMPONENT RESPONSE REGULATOR"/>
    <property type="match status" value="1"/>
</dbReference>
<dbReference type="SUPFAM" id="SSF46894">
    <property type="entry name" value="C-terminal effector domain of the bipartite response regulators"/>
    <property type="match status" value="1"/>
</dbReference>
<dbReference type="AlphaFoldDB" id="A0A7W9KBL2"/>
<keyword evidence="1" id="KW-0805">Transcription regulation</keyword>
<dbReference type="Proteomes" id="UP000585638">
    <property type="component" value="Unassembled WGS sequence"/>
</dbReference>
<keyword evidence="3" id="KW-0804">Transcription</keyword>
<dbReference type="PROSITE" id="PS50043">
    <property type="entry name" value="HTH_LUXR_2"/>
    <property type="match status" value="1"/>
</dbReference>
<dbReference type="PANTHER" id="PTHR43214:SF24">
    <property type="entry name" value="TRANSCRIPTIONAL REGULATORY PROTEIN NARL-RELATED"/>
    <property type="match status" value="1"/>
</dbReference>
<dbReference type="Gene3D" id="3.40.50.2300">
    <property type="match status" value="1"/>
</dbReference>
<evidence type="ECO:0000313" key="5">
    <source>
        <dbReference type="EMBL" id="MBB5888814.1"/>
    </source>
</evidence>
<name>A0A7W9KBL2_9PSEU</name>
<evidence type="ECO:0000256" key="3">
    <source>
        <dbReference type="ARBA" id="ARBA00023163"/>
    </source>
</evidence>
<organism evidence="5 6">
    <name type="scientific">Kutzneria kofuensis</name>
    <dbReference type="NCBI Taxonomy" id="103725"/>
    <lineage>
        <taxon>Bacteria</taxon>
        <taxon>Bacillati</taxon>
        <taxon>Actinomycetota</taxon>
        <taxon>Actinomycetes</taxon>
        <taxon>Pseudonocardiales</taxon>
        <taxon>Pseudonocardiaceae</taxon>
        <taxon>Kutzneria</taxon>
    </lineage>
</organism>
<dbReference type="Pfam" id="PF00196">
    <property type="entry name" value="GerE"/>
    <property type="match status" value="1"/>
</dbReference>
<dbReference type="GO" id="GO:0006355">
    <property type="term" value="P:regulation of DNA-templated transcription"/>
    <property type="evidence" value="ECO:0007669"/>
    <property type="project" value="InterPro"/>
</dbReference>
<dbReference type="EMBL" id="JACHIR010000001">
    <property type="protein sequence ID" value="MBB5888814.1"/>
    <property type="molecule type" value="Genomic_DNA"/>
</dbReference>
<protein>
    <submittedName>
        <fullName evidence="5">DNA-binding NarL/FixJ family response regulator</fullName>
    </submittedName>
</protein>
<comment type="caution">
    <text evidence="5">The sequence shown here is derived from an EMBL/GenBank/DDBJ whole genome shotgun (WGS) entry which is preliminary data.</text>
</comment>
<accession>A0A7W9KBL2</accession>
<sequence length="217" mass="23442">MNTALATVSTIGPRIDQVFPVRLAVDDALTRDAVAQAITAHPRLRLTDSAVPGEVLLAITTEVTDELLADITDDTAPPVLLVADRLGGRQLLRSLHAGVVSFLPRRSTDLGTITKALVTTAEGRSVLPPSVARLLVDHLRRIDHVLITTTGYGVAGLDAREVEVLRLVAQGAENADIARELRYSEHTIKRILKDLLSRHNLQNRAHAVAYALRIGAI</sequence>
<dbReference type="InterPro" id="IPR039420">
    <property type="entry name" value="WalR-like"/>
</dbReference>
<keyword evidence="2 5" id="KW-0238">DNA-binding</keyword>
<gene>
    <name evidence="5" type="ORF">BJ998_000010</name>
</gene>
<feature type="domain" description="HTH luxR-type" evidence="4">
    <location>
        <begin position="150"/>
        <end position="215"/>
    </location>
</feature>
<reference evidence="5 6" key="1">
    <citation type="submission" date="2020-08" db="EMBL/GenBank/DDBJ databases">
        <title>Sequencing the genomes of 1000 actinobacteria strains.</title>
        <authorList>
            <person name="Klenk H.-P."/>
        </authorList>
    </citation>
    <scope>NUCLEOTIDE SEQUENCE [LARGE SCALE GENOMIC DNA]</scope>
    <source>
        <strain evidence="5 6">DSM 43851</strain>
    </source>
</reference>
<proteinExistence type="predicted"/>